<dbReference type="GeneID" id="96287683"/>
<keyword evidence="3" id="KW-1185">Reference proteome</keyword>
<name>A0A640V2Y4_9ACTN</name>
<dbReference type="SUPFAM" id="SSF52218">
    <property type="entry name" value="Flavoproteins"/>
    <property type="match status" value="1"/>
</dbReference>
<dbReference type="GO" id="GO:0005829">
    <property type="term" value="C:cytosol"/>
    <property type="evidence" value="ECO:0007669"/>
    <property type="project" value="TreeGrafter"/>
</dbReference>
<dbReference type="InterPro" id="IPR029039">
    <property type="entry name" value="Flavoprotein-like_sf"/>
</dbReference>
<dbReference type="GO" id="GO:0010181">
    <property type="term" value="F:FMN binding"/>
    <property type="evidence" value="ECO:0007669"/>
    <property type="project" value="TreeGrafter"/>
</dbReference>
<accession>A0A640V2Y4</accession>
<dbReference type="InterPro" id="IPR005025">
    <property type="entry name" value="FMN_Rdtase-like_dom"/>
</dbReference>
<evidence type="ECO:0000259" key="1">
    <source>
        <dbReference type="Pfam" id="PF03358"/>
    </source>
</evidence>
<dbReference type="InterPro" id="IPR050712">
    <property type="entry name" value="NAD(P)H-dep_reductase"/>
</dbReference>
<dbReference type="PANTHER" id="PTHR30543:SF21">
    <property type="entry name" value="NAD(P)H-DEPENDENT FMN REDUCTASE LOT6"/>
    <property type="match status" value="1"/>
</dbReference>
<proteinExistence type="predicted"/>
<feature type="domain" description="NADPH-dependent FMN reductase-like" evidence="1">
    <location>
        <begin position="9"/>
        <end position="155"/>
    </location>
</feature>
<dbReference type="PANTHER" id="PTHR30543">
    <property type="entry name" value="CHROMATE REDUCTASE"/>
    <property type="match status" value="1"/>
</dbReference>
<dbReference type="AlphaFoldDB" id="A0A640V2Y4"/>
<dbReference type="GO" id="GO:0016491">
    <property type="term" value="F:oxidoreductase activity"/>
    <property type="evidence" value="ECO:0007669"/>
    <property type="project" value="InterPro"/>
</dbReference>
<dbReference type="RefSeq" id="WP_159749049.1">
    <property type="nucleotide sequence ID" value="NZ_BLIR01000003.1"/>
</dbReference>
<protein>
    <submittedName>
        <fullName evidence="2">FMN reductase</fullName>
    </submittedName>
</protein>
<dbReference type="Pfam" id="PF03358">
    <property type="entry name" value="FMN_red"/>
    <property type="match status" value="1"/>
</dbReference>
<evidence type="ECO:0000313" key="3">
    <source>
        <dbReference type="Proteomes" id="UP000431826"/>
    </source>
</evidence>
<gene>
    <name evidence="2" type="ORF">Stube_66270</name>
</gene>
<organism evidence="2 3">
    <name type="scientific">Streptomyces tubercidicus</name>
    <dbReference type="NCBI Taxonomy" id="47759"/>
    <lineage>
        <taxon>Bacteria</taxon>
        <taxon>Bacillati</taxon>
        <taxon>Actinomycetota</taxon>
        <taxon>Actinomycetes</taxon>
        <taxon>Kitasatosporales</taxon>
        <taxon>Streptomycetaceae</taxon>
        <taxon>Streptomyces</taxon>
    </lineage>
</organism>
<dbReference type="OrthoDB" id="9812295at2"/>
<dbReference type="Gene3D" id="3.40.50.360">
    <property type="match status" value="1"/>
</dbReference>
<sequence>MSRQPQQLRVAIVVGSTREGRFAPVVTRWIKGHLDQRDDMSTDVIDLAETPLPTVLPAFGQPPAPGTGEVLALVSPRLAAADAFVFVTPEYNHSFPASLKNAIDWHNEQWHAKPIGFVSYGGISGGLRAVEQLRLVMAELHATTIRNTVSLHNAWGLFDEEYAMKDAQSDAAAKVMLDQLAWWGDALRAARNARPYAV</sequence>
<dbReference type="Proteomes" id="UP000431826">
    <property type="component" value="Unassembled WGS sequence"/>
</dbReference>
<dbReference type="EMBL" id="BLIR01000003">
    <property type="protein sequence ID" value="GFE41954.1"/>
    <property type="molecule type" value="Genomic_DNA"/>
</dbReference>
<reference evidence="2 3" key="1">
    <citation type="submission" date="2019-12" db="EMBL/GenBank/DDBJ databases">
        <title>Whole genome shotgun sequence of Streptomyces tubercidicus NBRC 13090.</title>
        <authorList>
            <person name="Ichikawa N."/>
            <person name="Kimura A."/>
            <person name="Kitahashi Y."/>
            <person name="Komaki H."/>
            <person name="Tamura T."/>
        </authorList>
    </citation>
    <scope>NUCLEOTIDE SEQUENCE [LARGE SCALE GENOMIC DNA]</scope>
    <source>
        <strain evidence="2 3">NBRC 13090</strain>
    </source>
</reference>
<evidence type="ECO:0000313" key="2">
    <source>
        <dbReference type="EMBL" id="GFE41954.1"/>
    </source>
</evidence>
<comment type="caution">
    <text evidence="2">The sequence shown here is derived from an EMBL/GenBank/DDBJ whole genome shotgun (WGS) entry which is preliminary data.</text>
</comment>